<reference evidence="2 3" key="1">
    <citation type="journal article" date="2020" name="Nat. Food">
        <title>A phased Vanilla planifolia genome enables genetic improvement of flavour and production.</title>
        <authorList>
            <person name="Hasing T."/>
            <person name="Tang H."/>
            <person name="Brym M."/>
            <person name="Khazi F."/>
            <person name="Huang T."/>
            <person name="Chambers A.H."/>
        </authorList>
    </citation>
    <scope>NUCLEOTIDE SEQUENCE [LARGE SCALE GENOMIC DNA]</scope>
    <source>
        <tissue evidence="2">Leaf</tissue>
    </source>
</reference>
<dbReference type="Proteomes" id="UP000636800">
    <property type="component" value="Chromosome 6"/>
</dbReference>
<proteinExistence type="predicted"/>
<accession>A0A835UZ95</accession>
<comment type="caution">
    <text evidence="2">The sequence shown here is derived from an EMBL/GenBank/DDBJ whole genome shotgun (WGS) entry which is preliminary data.</text>
</comment>
<feature type="non-terminal residue" evidence="2">
    <location>
        <position position="57"/>
    </location>
</feature>
<protein>
    <submittedName>
        <fullName evidence="2">Uncharacterized protein</fullName>
    </submittedName>
</protein>
<gene>
    <name evidence="2" type="ORF">HPP92_014122</name>
</gene>
<feature type="region of interest" description="Disordered" evidence="1">
    <location>
        <begin position="1"/>
        <end position="20"/>
    </location>
</feature>
<organism evidence="2 3">
    <name type="scientific">Vanilla planifolia</name>
    <name type="common">Vanilla</name>
    <dbReference type="NCBI Taxonomy" id="51239"/>
    <lineage>
        <taxon>Eukaryota</taxon>
        <taxon>Viridiplantae</taxon>
        <taxon>Streptophyta</taxon>
        <taxon>Embryophyta</taxon>
        <taxon>Tracheophyta</taxon>
        <taxon>Spermatophyta</taxon>
        <taxon>Magnoliopsida</taxon>
        <taxon>Liliopsida</taxon>
        <taxon>Asparagales</taxon>
        <taxon>Orchidaceae</taxon>
        <taxon>Vanilloideae</taxon>
        <taxon>Vanilleae</taxon>
        <taxon>Vanilla</taxon>
    </lineage>
</organism>
<dbReference type="AlphaFoldDB" id="A0A835UZ95"/>
<dbReference type="EMBL" id="JADCNL010000006">
    <property type="protein sequence ID" value="KAG0477281.1"/>
    <property type="molecule type" value="Genomic_DNA"/>
</dbReference>
<evidence type="ECO:0000313" key="2">
    <source>
        <dbReference type="EMBL" id="KAG0477281.1"/>
    </source>
</evidence>
<evidence type="ECO:0000256" key="1">
    <source>
        <dbReference type="SAM" id="MobiDB-lite"/>
    </source>
</evidence>
<sequence>MSVLQPKGGGREDASRGRGGSRQLQVLWLEVEQQEGRSGTIYSITQQDAPHYTDVIT</sequence>
<name>A0A835UZ95_VANPL</name>
<keyword evidence="3" id="KW-1185">Reference proteome</keyword>
<evidence type="ECO:0000313" key="3">
    <source>
        <dbReference type="Proteomes" id="UP000636800"/>
    </source>
</evidence>
<dbReference type="OrthoDB" id="418349at2759"/>